<dbReference type="SUPFAM" id="SSF52058">
    <property type="entry name" value="L domain-like"/>
    <property type="match status" value="1"/>
</dbReference>
<keyword evidence="2" id="KW-0677">Repeat</keyword>
<keyword evidence="1" id="KW-0433">Leucine-rich repeat</keyword>
<comment type="similarity">
    <text evidence="3">Belongs to the SHOC2 family.</text>
</comment>
<keyword evidence="5" id="KW-0175">Coiled coil</keyword>
<feature type="domain" description="Disease resistance R13L4/SHOC-2-like LRR" evidence="6">
    <location>
        <begin position="284"/>
        <end position="390"/>
    </location>
</feature>
<dbReference type="PROSITE" id="PS51450">
    <property type="entry name" value="LRR"/>
    <property type="match status" value="1"/>
</dbReference>
<dbReference type="Pfam" id="PF23598">
    <property type="entry name" value="LRR_14"/>
    <property type="match status" value="1"/>
</dbReference>
<organism evidence="7 8">
    <name type="scientific">Ceratopteris richardii</name>
    <name type="common">Triangle waterfern</name>
    <dbReference type="NCBI Taxonomy" id="49495"/>
    <lineage>
        <taxon>Eukaryota</taxon>
        <taxon>Viridiplantae</taxon>
        <taxon>Streptophyta</taxon>
        <taxon>Embryophyta</taxon>
        <taxon>Tracheophyta</taxon>
        <taxon>Polypodiopsida</taxon>
        <taxon>Polypodiidae</taxon>
        <taxon>Polypodiales</taxon>
        <taxon>Pteridineae</taxon>
        <taxon>Pteridaceae</taxon>
        <taxon>Parkerioideae</taxon>
        <taxon>Ceratopteris</taxon>
    </lineage>
</organism>
<dbReference type="OMA" id="FRSHEQR"/>
<protein>
    <recommendedName>
        <fullName evidence="6">Disease resistance R13L4/SHOC-2-like LRR domain-containing protein</fullName>
    </recommendedName>
</protein>
<dbReference type="InterPro" id="IPR055414">
    <property type="entry name" value="LRR_R13L4/SHOC2-like"/>
</dbReference>
<dbReference type="FunFam" id="3.80.10.10:FF:000405">
    <property type="entry name" value="Plant intracellular Ras-group-related LRR protein 4"/>
    <property type="match status" value="1"/>
</dbReference>
<dbReference type="SMART" id="SM00369">
    <property type="entry name" value="LRR_TYP"/>
    <property type="match status" value="7"/>
</dbReference>
<dbReference type="InterPro" id="IPR003591">
    <property type="entry name" value="Leu-rich_rpt_typical-subtyp"/>
</dbReference>
<dbReference type="InterPro" id="IPR032675">
    <property type="entry name" value="LRR_dom_sf"/>
</dbReference>
<dbReference type="OrthoDB" id="1668230at2759"/>
<proteinExistence type="inferred from homology"/>
<dbReference type="InterPro" id="IPR050216">
    <property type="entry name" value="LRR_domain-containing"/>
</dbReference>
<dbReference type="Pfam" id="PF13855">
    <property type="entry name" value="LRR_8"/>
    <property type="match status" value="1"/>
</dbReference>
<reference evidence="7" key="1">
    <citation type="submission" date="2021-08" db="EMBL/GenBank/DDBJ databases">
        <title>WGS assembly of Ceratopteris richardii.</title>
        <authorList>
            <person name="Marchant D.B."/>
            <person name="Chen G."/>
            <person name="Jenkins J."/>
            <person name="Shu S."/>
            <person name="Leebens-Mack J."/>
            <person name="Grimwood J."/>
            <person name="Schmutz J."/>
            <person name="Soltis P."/>
            <person name="Soltis D."/>
            <person name="Chen Z.-H."/>
        </authorList>
    </citation>
    <scope>NUCLEOTIDE SEQUENCE</scope>
    <source>
        <strain evidence="7">Whitten #5841</strain>
        <tissue evidence="7">Leaf</tissue>
    </source>
</reference>
<dbReference type="EMBL" id="CM035423">
    <property type="protein sequence ID" value="KAH7365280.1"/>
    <property type="molecule type" value="Genomic_DNA"/>
</dbReference>
<dbReference type="PANTHER" id="PTHR48051:SF54">
    <property type="entry name" value="LEUCINE-RICH REPEAT-CONTAINING PROTEIN"/>
    <property type="match status" value="1"/>
</dbReference>
<dbReference type="InterPro" id="IPR001611">
    <property type="entry name" value="Leu-rich_rpt"/>
</dbReference>
<evidence type="ECO:0000313" key="8">
    <source>
        <dbReference type="Proteomes" id="UP000825935"/>
    </source>
</evidence>
<evidence type="ECO:0000256" key="1">
    <source>
        <dbReference type="ARBA" id="ARBA00022614"/>
    </source>
</evidence>
<feature type="coiled-coil region" evidence="5">
    <location>
        <begin position="67"/>
        <end position="94"/>
    </location>
</feature>
<evidence type="ECO:0000256" key="3">
    <source>
        <dbReference type="ARBA" id="ARBA00023786"/>
    </source>
</evidence>
<dbReference type="SMART" id="SM00364">
    <property type="entry name" value="LRR_BAC"/>
    <property type="match status" value="7"/>
</dbReference>
<evidence type="ECO:0000256" key="5">
    <source>
        <dbReference type="SAM" id="Coils"/>
    </source>
</evidence>
<evidence type="ECO:0000259" key="6">
    <source>
        <dbReference type="Pfam" id="PF23598"/>
    </source>
</evidence>
<dbReference type="Gene3D" id="3.80.10.10">
    <property type="entry name" value="Ribonuclease Inhibitor"/>
    <property type="match status" value="2"/>
</dbReference>
<gene>
    <name evidence="7" type="ORF">KP509_18G018300</name>
</gene>
<dbReference type="PANTHER" id="PTHR48051">
    <property type="match status" value="1"/>
</dbReference>
<comment type="function">
    <text evidence="4">Leucine-rich repeat protein that likely mediates protein interactions, possibly in the context of signal transduction.</text>
</comment>
<comment type="caution">
    <text evidence="7">The sequence shown here is derived from an EMBL/GenBank/DDBJ whole genome shotgun (WGS) entry which is preliminary data.</text>
</comment>
<keyword evidence="8" id="KW-1185">Reference proteome</keyword>
<evidence type="ECO:0000256" key="4">
    <source>
        <dbReference type="ARBA" id="ARBA00037519"/>
    </source>
</evidence>
<dbReference type="GO" id="GO:0005737">
    <property type="term" value="C:cytoplasm"/>
    <property type="evidence" value="ECO:0007669"/>
    <property type="project" value="TreeGrafter"/>
</dbReference>
<evidence type="ECO:0000313" key="7">
    <source>
        <dbReference type="EMBL" id="KAH7365281.1"/>
    </source>
</evidence>
<dbReference type="Proteomes" id="UP000825935">
    <property type="component" value="Chromosome 18"/>
</dbReference>
<dbReference type="EMBL" id="CM035423">
    <property type="protein sequence ID" value="KAH7365281.1"/>
    <property type="molecule type" value="Genomic_DNA"/>
</dbReference>
<accession>A0A8T2SMW3</accession>
<dbReference type="AlphaFoldDB" id="A0A8T2SMW3"/>
<name>A0A8T2SMW3_CERRI</name>
<evidence type="ECO:0000256" key="2">
    <source>
        <dbReference type="ARBA" id="ARBA00022737"/>
    </source>
</evidence>
<sequence>MGLPTASLDEVIAQMLALQKALPERPSFPELEIAIATVAKIDEALVQSQREVLRQPRPEDVPASVFSAFQEMRLEALEHKAKDQKKRSERVIKLEERHRKYDLWIRKAHSVLSGTGMDEELDGGVNLDGGAEEGSETVEVDDMQGSARSVLDATWEFPPSESSLTSSVGVQTTSVDGHDLKLSNSKLTHHRSESFSRIAQSLSWDRERSNTIMKIGEEKTAVSFLSKPDADETKIRDESSTLVSEKARAASALGLVDPASSQRQTCLDLRGATLKEIEWIPESIGTMTWLIEVNLSRNRLTTLPDSIGNLVHLTNLDASLNQLVTLPDTIGQLTCLKTLILDNNKIEELPYTIGQCTSLVELRASFNKLKALPEATGKLTQLRYLDVHWNKLGSLPSTIGSMASLVDLDASFNEISHIPEGLCQVTTLTRLNFSSNFNELQELPEDIGNLQKLKALNLSCNQLKVLPDSFALLTNLQDLDLSGNFMRVPPKHIADQGAEAVLKYMSDMIAERERDKYVVKKRSLWTLFFACGKSSMVEEDFVAK</sequence>